<dbReference type="AlphaFoldDB" id="A0AAN8I0T8"/>
<keyword evidence="3" id="KW-1185">Reference proteome</keyword>
<comment type="caution">
    <text evidence="2">The sequence shown here is derived from an EMBL/GenBank/DDBJ whole genome shotgun (WGS) entry which is preliminary data.</text>
</comment>
<evidence type="ECO:0000313" key="2">
    <source>
        <dbReference type="EMBL" id="KAK5934928.1"/>
    </source>
</evidence>
<evidence type="ECO:0000256" key="1">
    <source>
        <dbReference type="SAM" id="MobiDB-lite"/>
    </source>
</evidence>
<dbReference type="Proteomes" id="UP001331515">
    <property type="component" value="Unassembled WGS sequence"/>
</dbReference>
<reference evidence="2 3" key="1">
    <citation type="journal article" date="2023" name="Mol. Biol. Evol.">
        <title>Genomics of Secondarily Temperate Adaptation in the Only Non-Antarctic Icefish.</title>
        <authorList>
            <person name="Rivera-Colon A.G."/>
            <person name="Rayamajhi N."/>
            <person name="Minhas B.F."/>
            <person name="Madrigal G."/>
            <person name="Bilyk K.T."/>
            <person name="Yoon V."/>
            <person name="Hune M."/>
            <person name="Gregory S."/>
            <person name="Cheng C.H.C."/>
            <person name="Catchen J.M."/>
        </authorList>
    </citation>
    <scope>NUCLEOTIDE SEQUENCE [LARGE SCALE GENOMIC DNA]</scope>
    <source>
        <tissue evidence="2">White muscle</tissue>
    </source>
</reference>
<organism evidence="2 3">
    <name type="scientific">Champsocephalus gunnari</name>
    <name type="common">Mackerel icefish</name>
    <dbReference type="NCBI Taxonomy" id="52237"/>
    <lineage>
        <taxon>Eukaryota</taxon>
        <taxon>Metazoa</taxon>
        <taxon>Chordata</taxon>
        <taxon>Craniata</taxon>
        <taxon>Vertebrata</taxon>
        <taxon>Euteleostomi</taxon>
        <taxon>Actinopterygii</taxon>
        <taxon>Neopterygii</taxon>
        <taxon>Teleostei</taxon>
        <taxon>Neoteleostei</taxon>
        <taxon>Acanthomorphata</taxon>
        <taxon>Eupercaria</taxon>
        <taxon>Perciformes</taxon>
        <taxon>Notothenioidei</taxon>
        <taxon>Channichthyidae</taxon>
        <taxon>Champsocephalus</taxon>
    </lineage>
</organism>
<accession>A0AAN8I0T8</accession>
<protein>
    <submittedName>
        <fullName evidence="2">Uncharacterized protein</fullName>
    </submittedName>
</protein>
<feature type="compositionally biased region" description="Polar residues" evidence="1">
    <location>
        <begin position="18"/>
        <end position="29"/>
    </location>
</feature>
<feature type="region of interest" description="Disordered" evidence="1">
    <location>
        <begin position="1"/>
        <end position="41"/>
    </location>
</feature>
<dbReference type="EMBL" id="JAURVH010001513">
    <property type="protein sequence ID" value="KAK5934928.1"/>
    <property type="molecule type" value="Genomic_DNA"/>
</dbReference>
<proteinExistence type="predicted"/>
<sequence length="109" mass="11901">MGRLSIGQAEEKRETHSSVHMGSVRSTELPTRAVQTRRVPPAVKVTGMQLLTLTRRAGPQPPSEGGERDIDVKARRGPANRRSVQSVGAICVLVLRIINLHGDSGNKWK</sequence>
<gene>
    <name evidence="2" type="ORF">CgunFtcFv8_020334</name>
</gene>
<evidence type="ECO:0000313" key="3">
    <source>
        <dbReference type="Proteomes" id="UP001331515"/>
    </source>
</evidence>
<feature type="region of interest" description="Disordered" evidence="1">
    <location>
        <begin position="53"/>
        <end position="81"/>
    </location>
</feature>
<name>A0AAN8I0T8_CHAGU</name>
<feature type="compositionally biased region" description="Basic and acidic residues" evidence="1">
    <location>
        <begin position="65"/>
        <end position="74"/>
    </location>
</feature>